<dbReference type="AlphaFoldDB" id="A0A2S6GXM3"/>
<organism evidence="2 3">
    <name type="scientific">Methylobacter tundripaludum</name>
    <dbReference type="NCBI Taxonomy" id="173365"/>
    <lineage>
        <taxon>Bacteria</taxon>
        <taxon>Pseudomonadati</taxon>
        <taxon>Pseudomonadota</taxon>
        <taxon>Gammaproteobacteria</taxon>
        <taxon>Methylococcales</taxon>
        <taxon>Methylococcaceae</taxon>
        <taxon>Methylobacter</taxon>
    </lineage>
</organism>
<reference evidence="2 3" key="1">
    <citation type="submission" date="2018-02" db="EMBL/GenBank/DDBJ databases">
        <title>Subsurface microbial communities from deep shales in Ohio and West Virginia, USA.</title>
        <authorList>
            <person name="Wrighton K."/>
        </authorList>
    </citation>
    <scope>NUCLEOTIDE SEQUENCE [LARGE SCALE GENOMIC DNA]</scope>
    <source>
        <strain evidence="2 3">OWC-G53F</strain>
    </source>
</reference>
<dbReference type="OrthoDB" id="9824229at2"/>
<gene>
    <name evidence="2" type="ORF">B0F88_10967</name>
</gene>
<keyword evidence="3" id="KW-1185">Reference proteome</keyword>
<evidence type="ECO:0000313" key="3">
    <source>
        <dbReference type="Proteomes" id="UP000238071"/>
    </source>
</evidence>
<sequence>MKYLILLSVVILSACTAAPKVIKGKGGVYGMLSADSHPAINKKMENDPGAVSIYGEMKTGGIKYQADMVNYAKLDELYVGLIQANLPPQQHQLTANTEGMSLKSIALALGDTIQLHNDTKQSQNFFVAETSSTGQKIQTLPSLDAGATAIFKIELEGDLELLSEDNESLKTVLFSKKNMLTKRVSSGDNYQFDNLAPGSYQLIFWYWRLGKIQQTVQVRAEENVRADKILTVDSVINPY</sequence>
<evidence type="ECO:0000256" key="1">
    <source>
        <dbReference type="SAM" id="SignalP"/>
    </source>
</evidence>
<dbReference type="Proteomes" id="UP000238071">
    <property type="component" value="Unassembled WGS sequence"/>
</dbReference>
<dbReference type="EMBL" id="PTIY01000009">
    <property type="protein sequence ID" value="PPK69969.1"/>
    <property type="molecule type" value="Genomic_DNA"/>
</dbReference>
<keyword evidence="1" id="KW-0732">Signal</keyword>
<proteinExistence type="predicted"/>
<name>A0A2S6GXM3_9GAMM</name>
<feature type="signal peptide" evidence="1">
    <location>
        <begin position="1"/>
        <end position="17"/>
    </location>
</feature>
<feature type="chain" id="PRO_5015391832" description="Lipoprotein" evidence="1">
    <location>
        <begin position="18"/>
        <end position="239"/>
    </location>
</feature>
<comment type="caution">
    <text evidence="2">The sequence shown here is derived from an EMBL/GenBank/DDBJ whole genome shotgun (WGS) entry which is preliminary data.</text>
</comment>
<protein>
    <recommendedName>
        <fullName evidence="4">Lipoprotein</fullName>
    </recommendedName>
</protein>
<dbReference type="RefSeq" id="WP_104424143.1">
    <property type="nucleotide sequence ID" value="NZ_PTIY01000009.1"/>
</dbReference>
<dbReference type="PROSITE" id="PS51257">
    <property type="entry name" value="PROKAR_LIPOPROTEIN"/>
    <property type="match status" value="1"/>
</dbReference>
<accession>A0A2S6GXM3</accession>
<evidence type="ECO:0008006" key="4">
    <source>
        <dbReference type="Google" id="ProtNLM"/>
    </source>
</evidence>
<dbReference type="SUPFAM" id="SSF117074">
    <property type="entry name" value="Hypothetical protein PA1324"/>
    <property type="match status" value="1"/>
</dbReference>
<evidence type="ECO:0000313" key="2">
    <source>
        <dbReference type="EMBL" id="PPK69969.1"/>
    </source>
</evidence>